<reference evidence="3" key="2">
    <citation type="submission" date="2020-04" db="EMBL/GenBank/DDBJ databases">
        <authorList>
            <consortium name="NCBI Genome Project"/>
        </authorList>
    </citation>
    <scope>NUCLEOTIDE SEQUENCE</scope>
    <source>
        <strain evidence="3">CBS 304.34</strain>
    </source>
</reference>
<evidence type="ECO:0000313" key="2">
    <source>
        <dbReference type="Proteomes" id="UP000504636"/>
    </source>
</evidence>
<dbReference type="EMBL" id="MU003706">
    <property type="protein sequence ID" value="KAF2806635.1"/>
    <property type="molecule type" value="Genomic_DNA"/>
</dbReference>
<reference evidence="1 3" key="1">
    <citation type="journal article" date="2020" name="Stud. Mycol.">
        <title>101 Dothideomycetes genomes: a test case for predicting lifestyles and emergence of pathogens.</title>
        <authorList>
            <person name="Haridas S."/>
            <person name="Albert R."/>
            <person name="Binder M."/>
            <person name="Bloem J."/>
            <person name="Labutti K."/>
            <person name="Salamov A."/>
            <person name="Andreopoulos B."/>
            <person name="Baker S."/>
            <person name="Barry K."/>
            <person name="Bills G."/>
            <person name="Bluhm B."/>
            <person name="Cannon C."/>
            <person name="Castanera R."/>
            <person name="Culley D."/>
            <person name="Daum C."/>
            <person name="Ezra D."/>
            <person name="Gonzalez J."/>
            <person name="Henrissat B."/>
            <person name="Kuo A."/>
            <person name="Liang C."/>
            <person name="Lipzen A."/>
            <person name="Lutzoni F."/>
            <person name="Magnuson J."/>
            <person name="Mondo S."/>
            <person name="Nolan M."/>
            <person name="Ohm R."/>
            <person name="Pangilinan J."/>
            <person name="Park H.-J."/>
            <person name="Ramirez L."/>
            <person name="Alfaro M."/>
            <person name="Sun H."/>
            <person name="Tritt A."/>
            <person name="Yoshinaga Y."/>
            <person name="Zwiers L.-H."/>
            <person name="Turgeon B."/>
            <person name="Goodwin S."/>
            <person name="Spatafora J."/>
            <person name="Crous P."/>
            <person name="Grigoriev I."/>
        </authorList>
    </citation>
    <scope>NUCLEOTIDE SEQUENCE</scope>
    <source>
        <strain evidence="1 3">CBS 304.34</strain>
    </source>
</reference>
<sequence length="287" mass="33861">MSRTDAFAPRPTFDSDFLLMPEYSGEAAWNLIKKHDSVTANSAGFTKDDIPLLVTMIFTEKYFVDNGDVMGFGWKHDKDGNVVDRCWYWKLDHDEGPEFKKEDGIWHVIAKDDENEMETDGALKPMREVWKVWREALDLYYIMSARERSDSRHLISPRHNFKNIIRVKEIPTSAGWSICNRRDSRNVLHLSTFEKADMPEKLIAVFALNFFEDGSHAIGLCWSDDVDDPFGEMRWGRRVRAEEKYKFKRWEWDEEGKAKGETEAAKEEWKEWNGMILKWFEEHPVYD</sequence>
<accession>A0A6A6YF00</accession>
<reference evidence="3" key="3">
    <citation type="submission" date="2025-04" db="UniProtKB">
        <authorList>
            <consortium name="RefSeq"/>
        </authorList>
    </citation>
    <scope>IDENTIFICATION</scope>
    <source>
        <strain evidence="3">CBS 304.34</strain>
    </source>
</reference>
<name>A0A6A6YF00_9PEZI</name>
<dbReference type="OrthoDB" id="10367056at2759"/>
<dbReference type="GeneID" id="54463103"/>
<dbReference type="RefSeq" id="XP_033573599.1">
    <property type="nucleotide sequence ID" value="XM_033722210.1"/>
</dbReference>
<keyword evidence="2" id="KW-1185">Reference proteome</keyword>
<proteinExistence type="predicted"/>
<dbReference type="Proteomes" id="UP000504636">
    <property type="component" value="Unplaced"/>
</dbReference>
<evidence type="ECO:0000313" key="1">
    <source>
        <dbReference type="EMBL" id="KAF2806635.1"/>
    </source>
</evidence>
<dbReference type="AlphaFoldDB" id="A0A6A6YF00"/>
<gene>
    <name evidence="1 3" type="ORF">BDZ99DRAFT_479051</name>
</gene>
<organism evidence="1">
    <name type="scientific">Mytilinidion resinicola</name>
    <dbReference type="NCBI Taxonomy" id="574789"/>
    <lineage>
        <taxon>Eukaryota</taxon>
        <taxon>Fungi</taxon>
        <taxon>Dikarya</taxon>
        <taxon>Ascomycota</taxon>
        <taxon>Pezizomycotina</taxon>
        <taxon>Dothideomycetes</taxon>
        <taxon>Pleosporomycetidae</taxon>
        <taxon>Mytilinidiales</taxon>
        <taxon>Mytilinidiaceae</taxon>
        <taxon>Mytilinidion</taxon>
    </lineage>
</organism>
<protein>
    <submittedName>
        <fullName evidence="1 3">Uncharacterized protein</fullName>
    </submittedName>
</protein>
<evidence type="ECO:0000313" key="3">
    <source>
        <dbReference type="RefSeq" id="XP_033573599.1"/>
    </source>
</evidence>